<reference evidence="6" key="1">
    <citation type="submission" date="2018-06" db="EMBL/GenBank/DDBJ databases">
        <authorList>
            <person name="Zhirakovskaya E."/>
        </authorList>
    </citation>
    <scope>NUCLEOTIDE SEQUENCE</scope>
</reference>
<dbReference type="AlphaFoldDB" id="A0A3B0SS30"/>
<keyword evidence="3" id="KW-0560">Oxidoreductase</keyword>
<sequence length="220" mass="23021">CYETARALDLAEHLTDEVEKSEQAALAALLTPIAKAFGTDIGSEVASLGVQVHGGMGYIEETGAAQHLRDVRITQIYEGTNGIQALDLISRKLPLGNGEVVLNWLVAQGKIADSLTGDLTPVATHLKTAISQLETATATMLERVIKKDEKAEAAATTYLRAFALVAGTAAMAKGAEASRDTKRVQLVRYFAANHLVKVGALVAIIEGGAGDVLDSVGVLG</sequence>
<gene>
    <name evidence="6" type="ORF">MNBD_ALPHA04-2098</name>
</gene>
<dbReference type="SUPFAM" id="SSF47203">
    <property type="entry name" value="Acyl-CoA dehydrogenase C-terminal domain-like"/>
    <property type="match status" value="1"/>
</dbReference>
<evidence type="ECO:0000256" key="3">
    <source>
        <dbReference type="ARBA" id="ARBA00023002"/>
    </source>
</evidence>
<evidence type="ECO:0000256" key="2">
    <source>
        <dbReference type="ARBA" id="ARBA00022630"/>
    </source>
</evidence>
<evidence type="ECO:0000256" key="1">
    <source>
        <dbReference type="ARBA" id="ARBA00001974"/>
    </source>
</evidence>
<organism evidence="6">
    <name type="scientific">hydrothermal vent metagenome</name>
    <dbReference type="NCBI Taxonomy" id="652676"/>
    <lineage>
        <taxon>unclassified sequences</taxon>
        <taxon>metagenomes</taxon>
        <taxon>ecological metagenomes</taxon>
    </lineage>
</organism>
<feature type="domain" description="Acetyl-CoA dehydrogenase-like C-terminal" evidence="5">
    <location>
        <begin position="117"/>
        <end position="214"/>
    </location>
</feature>
<dbReference type="PANTHER" id="PTHR42803:SF1">
    <property type="entry name" value="BROAD-SPECIFICITY LINEAR ACYL-COA DEHYDROGENASE FADE5"/>
    <property type="match status" value="1"/>
</dbReference>
<feature type="non-terminal residue" evidence="6">
    <location>
        <position position="1"/>
    </location>
</feature>
<dbReference type="Pfam" id="PF00441">
    <property type="entry name" value="Acyl-CoA_dh_1"/>
    <property type="match status" value="1"/>
</dbReference>
<evidence type="ECO:0000259" key="4">
    <source>
        <dbReference type="Pfam" id="PF00441"/>
    </source>
</evidence>
<evidence type="ECO:0000313" key="6">
    <source>
        <dbReference type="EMBL" id="VAW03837.1"/>
    </source>
</evidence>
<dbReference type="InterPro" id="IPR052166">
    <property type="entry name" value="Diverse_Acyl-CoA_DH"/>
</dbReference>
<dbReference type="InterPro" id="IPR025878">
    <property type="entry name" value="Acyl-CoA_dh-like_C_dom"/>
</dbReference>
<accession>A0A3B0SS30</accession>
<dbReference type="InterPro" id="IPR036250">
    <property type="entry name" value="AcylCo_DH-like_C"/>
</dbReference>
<name>A0A3B0SS30_9ZZZZ</name>
<dbReference type="InterPro" id="IPR009075">
    <property type="entry name" value="AcylCo_DH/oxidase_C"/>
</dbReference>
<dbReference type="Pfam" id="PF12806">
    <property type="entry name" value="Acyl-CoA_dh_C"/>
    <property type="match status" value="1"/>
</dbReference>
<dbReference type="Gene3D" id="1.20.140.10">
    <property type="entry name" value="Butyryl-CoA Dehydrogenase, subunit A, domain 3"/>
    <property type="match status" value="1"/>
</dbReference>
<dbReference type="PANTHER" id="PTHR42803">
    <property type="entry name" value="ACYL-COA DEHYDROGENASE"/>
    <property type="match status" value="1"/>
</dbReference>
<feature type="domain" description="Acyl-CoA dehydrogenase/oxidase C-terminal" evidence="4">
    <location>
        <begin position="19"/>
        <end position="88"/>
    </location>
</feature>
<keyword evidence="2" id="KW-0285">Flavoprotein</keyword>
<protein>
    <submittedName>
        <fullName evidence="6">3-methylmercaptopropionyl-CoA dehydrogenase (DmdC)</fullName>
    </submittedName>
</protein>
<dbReference type="EMBL" id="UOEF01000384">
    <property type="protein sequence ID" value="VAW03837.1"/>
    <property type="molecule type" value="Genomic_DNA"/>
</dbReference>
<dbReference type="GO" id="GO:0016627">
    <property type="term" value="F:oxidoreductase activity, acting on the CH-CH group of donors"/>
    <property type="evidence" value="ECO:0007669"/>
    <property type="project" value="InterPro"/>
</dbReference>
<comment type="cofactor">
    <cofactor evidence="1">
        <name>FAD</name>
        <dbReference type="ChEBI" id="CHEBI:57692"/>
    </cofactor>
</comment>
<proteinExistence type="predicted"/>
<evidence type="ECO:0000259" key="5">
    <source>
        <dbReference type="Pfam" id="PF12806"/>
    </source>
</evidence>